<comment type="similarity">
    <text evidence="14">Belongs to the ABC transporter superfamily. UvrA family.</text>
</comment>
<dbReference type="Pfam" id="PF17755">
    <property type="entry name" value="UvrA_DNA-bind"/>
    <property type="match status" value="1"/>
</dbReference>
<sequence length="831" mass="92285">MNQNEWIVIKGAKEHNLKNITVSIPKNKITAVTGISGSGKTSLAFDTLFSMGKAIYLEALSSKNGSFARPKVDQITGLMPPIAISQKMNRDSNPRSTVGTALQINAYLRLLFSLVGETICPKCQIKVEDGKRCKSCGFMSLKKQPNHFSFNHVNGMCPRCNGLGVELKVTEERVLPDREMSLRDIQTYCAKNNALSYLGKYILDTVYDYLQLPPETVFSSLPDELQNRLMYGIQEKIKVQFPGSQTGIKGKEAEIRYPGFIPHVERIYKETTSEGRRKWIEEQFMDITVCEECGGKKLNKKSLSVKVMGMDFSELLTLPVRNAIELMRQIERSPEVTSSSNPQLDEVISMVAARLQNMIEVGLEYLTLDRSMPSLSGGEAQRIRLCNYLSTDLTGVLYIFDEPCSGLHHKDIDVIYAALRKLRDHGNTVIIVEHSKKMIESADYIVDIGPGAGIHGGELVASGTPRQIADNGKSLTGKYLFKKAVLPPDRPMRKDGTFLQVRGAAAHNLKRLNVDIPLQCFVAVTGVSGSGKSSLIYDVVYQQLDGMLKHGRRSAKNVELVGPGTIKEVFSINQSPIGRSQRSNIATYTGLFDKIRKLFSELPEAKEAGVEYADFSTNSGNGRCEKCSGLGFVEQDMYFMPSVEVVCDMCQGARYSEQILQIQYNGYNISQILDMTVEEAGHLFQDRPAIRTILETLSDIGISYIKIGQSVSTLSGGECQRLKLVTQLFKKNNTDNLFIFDEPSSGLHFYDTEKLIAIFRRLVETGNSVIVIEHNLDMVMRADYVIDIGPDSGENGGEVVAAGTVADVIERSNSHTAKCLREWADREAKVQ</sequence>
<dbReference type="InterPro" id="IPR027417">
    <property type="entry name" value="P-loop_NTPase"/>
</dbReference>
<keyword evidence="5" id="KW-0547">Nucleotide-binding</keyword>
<keyword evidence="12" id="KW-0238">DNA-binding</keyword>
<evidence type="ECO:0000256" key="5">
    <source>
        <dbReference type="ARBA" id="ARBA00022741"/>
    </source>
</evidence>
<organism evidence="18 19">
    <name type="scientific">Paenibacillus thailandensis</name>
    <dbReference type="NCBI Taxonomy" id="393250"/>
    <lineage>
        <taxon>Bacteria</taxon>
        <taxon>Bacillati</taxon>
        <taxon>Bacillota</taxon>
        <taxon>Bacilli</taxon>
        <taxon>Bacillales</taxon>
        <taxon>Paenibacillaceae</taxon>
        <taxon>Paenibacillus</taxon>
    </lineage>
</organism>
<keyword evidence="4" id="KW-0677">Repeat</keyword>
<dbReference type="InterPro" id="IPR041552">
    <property type="entry name" value="UvrA_DNA-bd"/>
</dbReference>
<dbReference type="InterPro" id="IPR004602">
    <property type="entry name" value="UvrA"/>
</dbReference>
<dbReference type="PROSITE" id="PS50893">
    <property type="entry name" value="ABC_TRANSPORTER_2"/>
    <property type="match status" value="1"/>
</dbReference>
<keyword evidence="11" id="KW-0267">Excision nuclease</keyword>
<evidence type="ECO:0000259" key="17">
    <source>
        <dbReference type="PROSITE" id="PS50893"/>
    </source>
</evidence>
<evidence type="ECO:0000256" key="15">
    <source>
        <dbReference type="ARBA" id="ARBA00039316"/>
    </source>
</evidence>
<keyword evidence="2" id="KW-0963">Cytoplasm</keyword>
<dbReference type="Gene3D" id="3.40.50.300">
    <property type="entry name" value="P-loop containing nucleotide triphosphate hydrolases"/>
    <property type="match status" value="2"/>
</dbReference>
<evidence type="ECO:0000256" key="8">
    <source>
        <dbReference type="ARBA" id="ARBA00022771"/>
    </source>
</evidence>
<keyword evidence="13" id="KW-0234">DNA repair</keyword>
<keyword evidence="7" id="KW-0228">DNA excision</keyword>
<evidence type="ECO:0000256" key="13">
    <source>
        <dbReference type="ARBA" id="ARBA00023204"/>
    </source>
</evidence>
<dbReference type="InterPro" id="IPR003439">
    <property type="entry name" value="ABC_transporter-like_ATP-bd"/>
</dbReference>
<evidence type="ECO:0000256" key="14">
    <source>
        <dbReference type="ARBA" id="ARBA00038000"/>
    </source>
</evidence>
<name>A0ABW5R2W5_9BACL</name>
<dbReference type="NCBIfam" id="TIGR00630">
    <property type="entry name" value="uvra"/>
    <property type="match status" value="1"/>
</dbReference>
<evidence type="ECO:0000256" key="12">
    <source>
        <dbReference type="ARBA" id="ARBA00023125"/>
    </source>
</evidence>
<keyword evidence="10" id="KW-0067">ATP-binding</keyword>
<dbReference type="Gene3D" id="1.20.1580.10">
    <property type="entry name" value="ABC transporter ATPase like domain"/>
    <property type="match status" value="2"/>
</dbReference>
<evidence type="ECO:0000256" key="9">
    <source>
        <dbReference type="ARBA" id="ARBA00022833"/>
    </source>
</evidence>
<comment type="caution">
    <text evidence="18">The sequence shown here is derived from an EMBL/GenBank/DDBJ whole genome shotgun (WGS) entry which is preliminary data.</text>
</comment>
<dbReference type="Gene3D" id="1.10.8.280">
    <property type="entry name" value="ABC transporter ATPase domain-like"/>
    <property type="match status" value="1"/>
</dbReference>
<comment type="subcellular location">
    <subcellularLocation>
        <location evidence="1">Cytoplasm</location>
    </subcellularLocation>
</comment>
<evidence type="ECO:0000313" key="19">
    <source>
        <dbReference type="Proteomes" id="UP001597493"/>
    </source>
</evidence>
<feature type="domain" description="ABC transporter" evidence="17">
    <location>
        <begin position="2"/>
        <end position="481"/>
    </location>
</feature>
<keyword evidence="3" id="KW-0479">Metal-binding</keyword>
<dbReference type="PANTHER" id="PTHR43152">
    <property type="entry name" value="UVRABC SYSTEM PROTEIN A"/>
    <property type="match status" value="1"/>
</dbReference>
<evidence type="ECO:0000256" key="10">
    <source>
        <dbReference type="ARBA" id="ARBA00022840"/>
    </source>
</evidence>
<gene>
    <name evidence="18" type="primary">uvrA</name>
    <name evidence="18" type="ORF">ACFSW5_23085</name>
</gene>
<evidence type="ECO:0000256" key="1">
    <source>
        <dbReference type="ARBA" id="ARBA00004496"/>
    </source>
</evidence>
<accession>A0ABW5R2W5</accession>
<dbReference type="PANTHER" id="PTHR43152:SF3">
    <property type="entry name" value="UVRABC SYSTEM PROTEIN A"/>
    <property type="match status" value="1"/>
</dbReference>
<dbReference type="InterPro" id="IPR017871">
    <property type="entry name" value="ABC_transporter-like_CS"/>
</dbReference>
<dbReference type="RefSeq" id="WP_379278584.1">
    <property type="nucleotide sequence ID" value="NZ_JBHUMY010000038.1"/>
</dbReference>
<evidence type="ECO:0000313" key="18">
    <source>
        <dbReference type="EMBL" id="MFD2663148.1"/>
    </source>
</evidence>
<keyword evidence="6" id="KW-0227">DNA damage</keyword>
<evidence type="ECO:0000256" key="11">
    <source>
        <dbReference type="ARBA" id="ARBA00022881"/>
    </source>
</evidence>
<keyword evidence="8" id="KW-0863">Zinc-finger</keyword>
<evidence type="ECO:0000256" key="4">
    <source>
        <dbReference type="ARBA" id="ARBA00022737"/>
    </source>
</evidence>
<protein>
    <recommendedName>
        <fullName evidence="15">UvrABC system protein A</fullName>
    </recommendedName>
    <alternativeName>
        <fullName evidence="16">Excinuclease ABC subunit A</fullName>
    </alternativeName>
</protein>
<proteinExistence type="inferred from homology"/>
<evidence type="ECO:0000256" key="16">
    <source>
        <dbReference type="ARBA" id="ARBA00042156"/>
    </source>
</evidence>
<dbReference type="PROSITE" id="PS00211">
    <property type="entry name" value="ABC_TRANSPORTER_1"/>
    <property type="match status" value="2"/>
</dbReference>
<keyword evidence="9" id="KW-0862">Zinc</keyword>
<dbReference type="Proteomes" id="UP001597493">
    <property type="component" value="Unassembled WGS sequence"/>
</dbReference>
<dbReference type="SUPFAM" id="SSF52540">
    <property type="entry name" value="P-loop containing nucleoside triphosphate hydrolases"/>
    <property type="match status" value="2"/>
</dbReference>
<dbReference type="EMBL" id="JBHUMY010000038">
    <property type="protein sequence ID" value="MFD2663148.1"/>
    <property type="molecule type" value="Genomic_DNA"/>
</dbReference>
<evidence type="ECO:0000256" key="6">
    <source>
        <dbReference type="ARBA" id="ARBA00022763"/>
    </source>
</evidence>
<keyword evidence="19" id="KW-1185">Reference proteome</keyword>
<evidence type="ECO:0000256" key="7">
    <source>
        <dbReference type="ARBA" id="ARBA00022769"/>
    </source>
</evidence>
<evidence type="ECO:0000256" key="3">
    <source>
        <dbReference type="ARBA" id="ARBA00022723"/>
    </source>
</evidence>
<reference evidence="19" key="1">
    <citation type="journal article" date="2019" name="Int. J. Syst. Evol. Microbiol.">
        <title>The Global Catalogue of Microorganisms (GCM) 10K type strain sequencing project: providing services to taxonomists for standard genome sequencing and annotation.</title>
        <authorList>
            <consortium name="The Broad Institute Genomics Platform"/>
            <consortium name="The Broad Institute Genome Sequencing Center for Infectious Disease"/>
            <person name="Wu L."/>
            <person name="Ma J."/>
        </authorList>
    </citation>
    <scope>NUCLEOTIDE SEQUENCE [LARGE SCALE GENOMIC DNA]</scope>
    <source>
        <strain evidence="19">TISTR 1827</strain>
    </source>
</reference>
<evidence type="ECO:0000256" key="2">
    <source>
        <dbReference type="ARBA" id="ARBA00022490"/>
    </source>
</evidence>